<dbReference type="Proteomes" id="UP000031938">
    <property type="component" value="Unassembled WGS sequence"/>
</dbReference>
<evidence type="ECO:0000313" key="1">
    <source>
        <dbReference type="EMBL" id="KIL49509.1"/>
    </source>
</evidence>
<dbReference type="STRING" id="889306.KP78_09770"/>
<dbReference type="AlphaFoldDB" id="A0A0C2S677"/>
<proteinExistence type="predicted"/>
<dbReference type="RefSeq" id="WP_041086724.1">
    <property type="nucleotide sequence ID" value="NZ_JXRP01000009.1"/>
</dbReference>
<keyword evidence="2" id="KW-1185">Reference proteome</keyword>
<accession>A0A0C2S677</accession>
<protein>
    <submittedName>
        <fullName evidence="1">Uncharacterized protein</fullName>
    </submittedName>
</protein>
<comment type="caution">
    <text evidence="1">The sequence shown here is derived from an EMBL/GenBank/DDBJ whole genome shotgun (WGS) entry which is preliminary data.</text>
</comment>
<sequence>MTEIDGLITVKNHIGSEILTIDGRPLSKMFSDFNGKTITLHIDCGSVLSKAFKGTAEVFYFEGTQEFHRGTKYVNAFFIEDDDILEHLIKLEGKKLRLTASID</sequence>
<dbReference type="PATRIC" id="fig|889306.3.peg.983"/>
<reference evidence="1 2" key="1">
    <citation type="submission" date="2015-01" db="EMBL/GenBank/DDBJ databases">
        <title>Genome sequencing of Jeotgalibacillus soli.</title>
        <authorList>
            <person name="Goh K.M."/>
            <person name="Chan K.-G."/>
            <person name="Yaakop A.S."/>
            <person name="Ee R."/>
            <person name="Gan H.M."/>
            <person name="Chan C.S."/>
        </authorList>
    </citation>
    <scope>NUCLEOTIDE SEQUENCE [LARGE SCALE GENOMIC DNA]</scope>
    <source>
        <strain evidence="1 2">P9</strain>
    </source>
</reference>
<gene>
    <name evidence="1" type="ORF">KP78_09770</name>
</gene>
<name>A0A0C2S677_9BACL</name>
<dbReference type="OrthoDB" id="2455837at2"/>
<organism evidence="1 2">
    <name type="scientific">Jeotgalibacillus soli</name>
    <dbReference type="NCBI Taxonomy" id="889306"/>
    <lineage>
        <taxon>Bacteria</taxon>
        <taxon>Bacillati</taxon>
        <taxon>Bacillota</taxon>
        <taxon>Bacilli</taxon>
        <taxon>Bacillales</taxon>
        <taxon>Caryophanaceae</taxon>
        <taxon>Jeotgalibacillus</taxon>
    </lineage>
</organism>
<dbReference type="EMBL" id="JXRP01000009">
    <property type="protein sequence ID" value="KIL49509.1"/>
    <property type="molecule type" value="Genomic_DNA"/>
</dbReference>
<evidence type="ECO:0000313" key="2">
    <source>
        <dbReference type="Proteomes" id="UP000031938"/>
    </source>
</evidence>